<reference evidence="11 12" key="1">
    <citation type="journal article" date="2024" name="Plant Biotechnol. J.">
        <title>Dendrobium thyrsiflorum genome and its molecular insights into genes involved in important horticultural traits.</title>
        <authorList>
            <person name="Chen B."/>
            <person name="Wang J.Y."/>
            <person name="Zheng P.J."/>
            <person name="Li K.L."/>
            <person name="Liang Y.M."/>
            <person name="Chen X.F."/>
            <person name="Zhang C."/>
            <person name="Zhao X."/>
            <person name="He X."/>
            <person name="Zhang G.Q."/>
            <person name="Liu Z.J."/>
            <person name="Xu Q."/>
        </authorList>
    </citation>
    <scope>NUCLEOTIDE SEQUENCE [LARGE SCALE GENOMIC DNA]</scope>
    <source>
        <strain evidence="11">GZMU011</strain>
    </source>
</reference>
<dbReference type="EMBL" id="JANQDX010000014">
    <property type="protein sequence ID" value="KAL0912091.1"/>
    <property type="molecule type" value="Genomic_DNA"/>
</dbReference>
<evidence type="ECO:0000313" key="11">
    <source>
        <dbReference type="EMBL" id="KAL0912091.1"/>
    </source>
</evidence>
<feature type="transmembrane region" description="Helical" evidence="9">
    <location>
        <begin position="21"/>
        <end position="45"/>
    </location>
</feature>
<accession>A0ABD0UHM7</accession>
<keyword evidence="6 9" id="KW-1133">Transmembrane helix</keyword>
<keyword evidence="3" id="KW-0645">Protease</keyword>
<dbReference type="SUPFAM" id="SSF144091">
    <property type="entry name" value="Rhomboid-like"/>
    <property type="match status" value="1"/>
</dbReference>
<dbReference type="GO" id="GO:0016020">
    <property type="term" value="C:membrane"/>
    <property type="evidence" value="ECO:0007669"/>
    <property type="project" value="UniProtKB-SubCell"/>
</dbReference>
<comment type="caution">
    <text evidence="11">The sequence shown here is derived from an EMBL/GenBank/DDBJ whole genome shotgun (WGS) entry which is preliminary data.</text>
</comment>
<feature type="region of interest" description="Disordered" evidence="8">
    <location>
        <begin position="453"/>
        <end position="541"/>
    </location>
</feature>
<proteinExistence type="inferred from homology"/>
<dbReference type="InterPro" id="IPR035952">
    <property type="entry name" value="Rhomboid-like_sf"/>
</dbReference>
<protein>
    <recommendedName>
        <fullName evidence="10">UBA domain-containing protein</fullName>
    </recommendedName>
</protein>
<evidence type="ECO:0000256" key="8">
    <source>
        <dbReference type="SAM" id="MobiDB-lite"/>
    </source>
</evidence>
<feature type="compositionally biased region" description="Basic and acidic residues" evidence="8">
    <location>
        <begin position="495"/>
        <end position="541"/>
    </location>
</feature>
<dbReference type="Gene3D" id="1.20.1540.10">
    <property type="entry name" value="Rhomboid-like"/>
    <property type="match status" value="1"/>
</dbReference>
<evidence type="ECO:0000313" key="12">
    <source>
        <dbReference type="Proteomes" id="UP001552299"/>
    </source>
</evidence>
<dbReference type="SMART" id="SM00165">
    <property type="entry name" value="UBA"/>
    <property type="match status" value="1"/>
</dbReference>
<dbReference type="Proteomes" id="UP001552299">
    <property type="component" value="Unassembled WGS sequence"/>
</dbReference>
<feature type="transmembrane region" description="Helical" evidence="9">
    <location>
        <begin position="166"/>
        <end position="196"/>
    </location>
</feature>
<organism evidence="11 12">
    <name type="scientific">Dendrobium thyrsiflorum</name>
    <name type="common">Pinecone-like raceme dendrobium</name>
    <name type="synonym">Orchid</name>
    <dbReference type="NCBI Taxonomy" id="117978"/>
    <lineage>
        <taxon>Eukaryota</taxon>
        <taxon>Viridiplantae</taxon>
        <taxon>Streptophyta</taxon>
        <taxon>Embryophyta</taxon>
        <taxon>Tracheophyta</taxon>
        <taxon>Spermatophyta</taxon>
        <taxon>Magnoliopsida</taxon>
        <taxon>Liliopsida</taxon>
        <taxon>Asparagales</taxon>
        <taxon>Orchidaceae</taxon>
        <taxon>Epidendroideae</taxon>
        <taxon>Malaxideae</taxon>
        <taxon>Dendrobiinae</taxon>
        <taxon>Dendrobium</taxon>
    </lineage>
</organism>
<keyword evidence="7 9" id="KW-0472">Membrane</keyword>
<dbReference type="PROSITE" id="PS50030">
    <property type="entry name" value="UBA"/>
    <property type="match status" value="1"/>
</dbReference>
<evidence type="ECO:0000256" key="9">
    <source>
        <dbReference type="SAM" id="Phobius"/>
    </source>
</evidence>
<evidence type="ECO:0000256" key="5">
    <source>
        <dbReference type="ARBA" id="ARBA00022801"/>
    </source>
</evidence>
<feature type="transmembrane region" description="Helical" evidence="9">
    <location>
        <begin position="65"/>
        <end position="91"/>
    </location>
</feature>
<dbReference type="InterPro" id="IPR009060">
    <property type="entry name" value="UBA-like_sf"/>
</dbReference>
<keyword evidence="5" id="KW-0378">Hydrolase</keyword>
<dbReference type="GO" id="GO:0006508">
    <property type="term" value="P:proteolysis"/>
    <property type="evidence" value="ECO:0007669"/>
    <property type="project" value="UniProtKB-KW"/>
</dbReference>
<keyword evidence="12" id="KW-1185">Reference proteome</keyword>
<evidence type="ECO:0000256" key="4">
    <source>
        <dbReference type="ARBA" id="ARBA00022692"/>
    </source>
</evidence>
<dbReference type="Pfam" id="PF00627">
    <property type="entry name" value="UBA"/>
    <property type="match status" value="1"/>
</dbReference>
<comment type="similarity">
    <text evidence="2">Belongs to the peptidase S54 family.</text>
</comment>
<comment type="subcellular location">
    <subcellularLocation>
        <location evidence="1">Membrane</location>
        <topology evidence="1">Multi-pass membrane protein</topology>
    </subcellularLocation>
</comment>
<dbReference type="AlphaFoldDB" id="A0ABD0UHM7"/>
<dbReference type="GO" id="GO:0008233">
    <property type="term" value="F:peptidase activity"/>
    <property type="evidence" value="ECO:0007669"/>
    <property type="project" value="UniProtKB-KW"/>
</dbReference>
<feature type="transmembrane region" description="Helical" evidence="9">
    <location>
        <begin position="133"/>
        <end position="154"/>
    </location>
</feature>
<keyword evidence="4 9" id="KW-0812">Transmembrane</keyword>
<evidence type="ECO:0000256" key="3">
    <source>
        <dbReference type="ARBA" id="ARBA00022670"/>
    </source>
</evidence>
<evidence type="ECO:0000256" key="7">
    <source>
        <dbReference type="ARBA" id="ARBA00023136"/>
    </source>
</evidence>
<dbReference type="SUPFAM" id="SSF46934">
    <property type="entry name" value="UBA-like"/>
    <property type="match status" value="1"/>
</dbReference>
<evidence type="ECO:0000259" key="10">
    <source>
        <dbReference type="PROSITE" id="PS50030"/>
    </source>
</evidence>
<dbReference type="InterPro" id="IPR015940">
    <property type="entry name" value="UBA"/>
</dbReference>
<sequence>MRSNIVTEAGLPTRLNQWWAGIPFITSSVTVVCGIIYLVCLLSGYDSFAEICFLPSEVVSRFQVYRIYTAVLFHGSLLHVIFNMLALVPLGTELERIMGSVRLLYLMVLLATSNAIFHLIIALIVAHNPLHPYPFLMHECAIGFSGIIFSMIVIETSLSGVQTRRYAWILLVLFQLLATNVSLLGHLCGILSGFAYSYGLFNYLLPGSSFYGTIESSSFLSACVRRPGFILCSGGATYGNLPTHLNSNTASSGLVSENLWRNITSWMPQRETTTNQSAQDFRFPGRARTLGSTRNQPTSGVDSDLSLQAGLLENSETYNHLETSAIGTGIQPSDARHLNVLTERATEPASHNQSLDSFEEKLKKLVGMGFEKTLAEVALAAADGDTNIAIEILMRINKLPQTVELILHSMETPLNRTLTSSGGSVERRELGVCLVERRASGGCLAERRASSVCPVERRASGGGPAERRASGGGPAERRASGGSPIECRALGGGPAERRAFGGGPTERRASGGGPAERRASGGGSIERRASRGGLAERRALGGGPAERRAFRWWSGRTSGIWWWSSRTSGFQVLVRQDVESSGGGPAERRAFGGGPAEHRAFRWWSRRTSGLQVVVRQNVGPLVVVRQNVGPLVVVRQNVGPSGGGPAGRRAFRWWSGGGSAERRAFRWWSGRTSGLQVVVRQDVGPSGGGPAVENRTSRRRFAKEVENAGYESAAYKEEKYYIFRVVVRFIEDMFWPVIEKFTGVPNKKRFDDASQQANANEIFRCYVHEWSEDEDDILWSIHSEIIKVKLYSTRDFLNAAGWKYVQNRFCEVTGHIMSLHFLQIRYHEMKLHRDGGHSPPDIDCSHLDIEHVILYHGWLPRFDQFILDFYKGRMKEILLDGNLRHFFNVED</sequence>
<name>A0ABD0UHM7_DENTH</name>
<dbReference type="CDD" id="cd14287">
    <property type="entry name" value="UBA_At3g58460_like"/>
    <property type="match status" value="1"/>
</dbReference>
<feature type="domain" description="UBA" evidence="10">
    <location>
        <begin position="357"/>
        <end position="396"/>
    </location>
</feature>
<evidence type="ECO:0000256" key="6">
    <source>
        <dbReference type="ARBA" id="ARBA00022989"/>
    </source>
</evidence>
<evidence type="ECO:0000256" key="1">
    <source>
        <dbReference type="ARBA" id="ARBA00004141"/>
    </source>
</evidence>
<feature type="compositionally biased region" description="Basic and acidic residues" evidence="8">
    <location>
        <begin position="453"/>
        <end position="479"/>
    </location>
</feature>
<dbReference type="InterPro" id="IPR022764">
    <property type="entry name" value="Peptidase_S54_rhomboid_dom"/>
</dbReference>
<feature type="transmembrane region" description="Helical" evidence="9">
    <location>
        <begin position="103"/>
        <end position="127"/>
    </location>
</feature>
<evidence type="ECO:0000256" key="2">
    <source>
        <dbReference type="ARBA" id="ARBA00009045"/>
    </source>
</evidence>
<dbReference type="PANTHER" id="PTHR43066">
    <property type="entry name" value="RHOMBOID-RELATED PROTEIN"/>
    <property type="match status" value="1"/>
</dbReference>
<dbReference type="Gene3D" id="1.10.8.10">
    <property type="entry name" value="DNA helicase RuvA subunit, C-terminal domain"/>
    <property type="match status" value="1"/>
</dbReference>
<dbReference type="Pfam" id="PF01694">
    <property type="entry name" value="Rhomboid"/>
    <property type="match status" value="1"/>
</dbReference>
<dbReference type="PANTHER" id="PTHR43066:SF1">
    <property type="entry name" value="RHOMBOID PROTEIN 2"/>
    <property type="match status" value="1"/>
</dbReference>
<gene>
    <name evidence="11" type="ORF">M5K25_018039</name>
</gene>